<organism evidence="2 3">
    <name type="scientific">Mycobacterium pseudoshottsii</name>
    <dbReference type="NCBI Taxonomy" id="265949"/>
    <lineage>
        <taxon>Bacteria</taxon>
        <taxon>Bacillati</taxon>
        <taxon>Actinomycetota</taxon>
        <taxon>Actinomycetes</taxon>
        <taxon>Mycobacteriales</taxon>
        <taxon>Mycobacteriaceae</taxon>
        <taxon>Mycobacterium</taxon>
        <taxon>Mycobacterium ulcerans group</taxon>
    </lineage>
</organism>
<dbReference type="Pfam" id="PF04134">
    <property type="entry name" value="DCC1-like"/>
    <property type="match status" value="1"/>
</dbReference>
<feature type="transmembrane region" description="Helical" evidence="1">
    <location>
        <begin position="457"/>
        <end position="477"/>
    </location>
</feature>
<dbReference type="GO" id="GO:0015035">
    <property type="term" value="F:protein-disulfide reductase activity"/>
    <property type="evidence" value="ECO:0007669"/>
    <property type="project" value="InterPro"/>
</dbReference>
<proteinExistence type="predicted"/>
<dbReference type="InterPro" id="IPR007263">
    <property type="entry name" value="DCC1-like"/>
</dbReference>
<feature type="transmembrane region" description="Helical" evidence="1">
    <location>
        <begin position="295"/>
        <end position="318"/>
    </location>
</feature>
<keyword evidence="3" id="KW-1185">Reference proteome</keyword>
<accession>A0A9N7QM78</accession>
<keyword evidence="1" id="KW-1133">Transmembrane helix</keyword>
<gene>
    <name evidence="2" type="ORF">NJB1907Z4_C23290</name>
</gene>
<sequence>MTPYVYALFFLTLIGAFLLVRFCRPVAVPLDAWITRVGRKALPSSAGEEPKFAMIRVGFGVVLSWRATEVLLRLAPADYRDPQILLFAILNLAAGIAVLLGVLCQYTLIFLVVIQWHHGELVLGTSTLRNDVAAILAVLLLLVNSGRTFSVDGWIIKRFPRLRAALLYYASRPTPASITTAKWLAPFSFWLVCLYSLAVHLNEPAWKTGTAGPLLFTNNFMTGPHELMAHLFADNQWAVFFARMALWSMLPWYALLVPCVLIGSLARVYAIVWGLSFFIFSLVLLKLGWLPQIELLLWAGIFWSRAGITAPGQLSVVFDDKSKLCDRTVQAVRAVDIFDRVKLVNASENLELLQSHGISDERALADPHGIDEVTGGVVSGYDCCTRVTRNVVLLWPAYPILLFGKWFRLGTTTYGWIAGRRHTLLGAYTKPSGKRPARSLDVASDDFSQLTVTHAMLLHASFLAVFFVVAIPAPYIGHQGRPNPLAEGAHIYGMAPINVFNENDLRLAENWFTLSLLTDHGETLIPVLAEDGSRLGYHASDRVYFGKTAQWRRRHIGQSGCFFTEDQAEMRYLVSIYLRKQDLPAGEYRVRYRQYFEPLPAPALITRNEYARQPREMRCTEVFSVKWP</sequence>
<dbReference type="Proteomes" id="UP001058626">
    <property type="component" value="Chromosome"/>
</dbReference>
<feature type="transmembrane region" description="Helical" evidence="1">
    <location>
        <begin position="237"/>
        <end position="256"/>
    </location>
</feature>
<evidence type="ECO:0008006" key="4">
    <source>
        <dbReference type="Google" id="ProtNLM"/>
    </source>
</evidence>
<dbReference type="AlphaFoldDB" id="A0A9N7QM78"/>
<reference evidence="2" key="1">
    <citation type="submission" date="2022-06" db="EMBL/GenBank/DDBJ databases">
        <title>Complete genome sequence of Mycobacterium pseudoshottsii NJB1907-Z4.</title>
        <authorList>
            <person name="Komine T."/>
            <person name="Fukano H."/>
            <person name="Wada S."/>
        </authorList>
    </citation>
    <scope>NUCLEOTIDE SEQUENCE</scope>
    <source>
        <strain evidence="2">NJB1907-Z4</strain>
    </source>
</reference>
<keyword evidence="1" id="KW-0472">Membrane</keyword>
<name>A0A9N7QM78_9MYCO</name>
<evidence type="ECO:0000313" key="2">
    <source>
        <dbReference type="EMBL" id="BDN82114.1"/>
    </source>
</evidence>
<dbReference type="RefSeq" id="WP_020787753.1">
    <property type="nucleotide sequence ID" value="NZ_AP026367.1"/>
</dbReference>
<feature type="transmembrane region" description="Helical" evidence="1">
    <location>
        <begin position="176"/>
        <end position="198"/>
    </location>
</feature>
<evidence type="ECO:0000256" key="1">
    <source>
        <dbReference type="SAM" id="Phobius"/>
    </source>
</evidence>
<dbReference type="EMBL" id="AP026367">
    <property type="protein sequence ID" value="BDN82114.1"/>
    <property type="molecule type" value="Genomic_DNA"/>
</dbReference>
<feature type="transmembrane region" description="Helical" evidence="1">
    <location>
        <begin position="84"/>
        <end position="114"/>
    </location>
</feature>
<evidence type="ECO:0000313" key="3">
    <source>
        <dbReference type="Proteomes" id="UP001058626"/>
    </source>
</evidence>
<feature type="transmembrane region" description="Helical" evidence="1">
    <location>
        <begin position="134"/>
        <end position="155"/>
    </location>
</feature>
<feature type="transmembrane region" description="Helical" evidence="1">
    <location>
        <begin position="268"/>
        <end position="289"/>
    </location>
</feature>
<protein>
    <recommendedName>
        <fullName evidence="4">Transmembrane protein</fullName>
    </recommendedName>
</protein>
<keyword evidence="1" id="KW-0812">Transmembrane</keyword>